<reference evidence="3" key="1">
    <citation type="journal article" date="2019" name="Int. J. Syst. Evol. Microbiol.">
        <title>The Global Catalogue of Microorganisms (GCM) 10K type strain sequencing project: providing services to taxonomists for standard genome sequencing and annotation.</title>
        <authorList>
            <consortium name="The Broad Institute Genomics Platform"/>
            <consortium name="The Broad Institute Genome Sequencing Center for Infectious Disease"/>
            <person name="Wu L."/>
            <person name="Ma J."/>
        </authorList>
    </citation>
    <scope>NUCLEOTIDE SEQUENCE [LARGE SCALE GENOMIC DNA]</scope>
    <source>
        <strain evidence="3">KCTC 52640</strain>
    </source>
</reference>
<comment type="caution">
    <text evidence="2">The sequence shown here is derived from an EMBL/GenBank/DDBJ whole genome shotgun (WGS) entry which is preliminary data.</text>
</comment>
<name>A0ABV7EQ14_9GAMM</name>
<keyword evidence="1" id="KW-0175">Coiled coil</keyword>
<sequence>MADLISTTTTAIQLVSRLREVNKNIANAEFNNLIADLSIELANMKVQVAGLIEEHDSLRRQLSSKNNPELTFKEFAYYSEDGDGPFCPGCYDSDGKKVRLAKFSGAFKTFGSHNCPVCKAAFGGT</sequence>
<evidence type="ECO:0000256" key="1">
    <source>
        <dbReference type="SAM" id="Coils"/>
    </source>
</evidence>
<protein>
    <submittedName>
        <fullName evidence="2">Uncharacterized protein</fullName>
    </submittedName>
</protein>
<organism evidence="2 3">
    <name type="scientific">Salinisphaera aquimarina</name>
    <dbReference type="NCBI Taxonomy" id="2094031"/>
    <lineage>
        <taxon>Bacteria</taxon>
        <taxon>Pseudomonadati</taxon>
        <taxon>Pseudomonadota</taxon>
        <taxon>Gammaproteobacteria</taxon>
        <taxon>Salinisphaerales</taxon>
        <taxon>Salinisphaeraceae</taxon>
        <taxon>Salinisphaera</taxon>
    </lineage>
</organism>
<accession>A0ABV7EQ14</accession>
<dbReference type="EMBL" id="JBHRSS010000003">
    <property type="protein sequence ID" value="MFC3104001.1"/>
    <property type="molecule type" value="Genomic_DNA"/>
</dbReference>
<evidence type="ECO:0000313" key="3">
    <source>
        <dbReference type="Proteomes" id="UP001595462"/>
    </source>
</evidence>
<evidence type="ECO:0000313" key="2">
    <source>
        <dbReference type="EMBL" id="MFC3104001.1"/>
    </source>
</evidence>
<gene>
    <name evidence="2" type="ORF">ACFOSU_08860</name>
</gene>
<proteinExistence type="predicted"/>
<dbReference type="Proteomes" id="UP001595462">
    <property type="component" value="Unassembled WGS sequence"/>
</dbReference>
<dbReference type="RefSeq" id="WP_380688572.1">
    <property type="nucleotide sequence ID" value="NZ_JBHRSS010000003.1"/>
</dbReference>
<feature type="coiled-coil region" evidence="1">
    <location>
        <begin position="27"/>
        <end position="61"/>
    </location>
</feature>
<keyword evidence="3" id="KW-1185">Reference proteome</keyword>